<gene>
    <name evidence="2" type="ORF">TEQG_04724</name>
</gene>
<dbReference type="HOGENOM" id="CLU_047036_7_0_1"/>
<feature type="non-terminal residue" evidence="2">
    <location>
        <position position="176"/>
    </location>
</feature>
<dbReference type="OrthoDB" id="6354873at2759"/>
<dbReference type="EMBL" id="DS995741">
    <property type="protein sequence ID" value="EGE05716.1"/>
    <property type="molecule type" value="Genomic_DNA"/>
</dbReference>
<accession>F2PUZ8</accession>
<dbReference type="eggNOG" id="KOG0872">
    <property type="taxonomic scope" value="Eukaryota"/>
</dbReference>
<feature type="transmembrane region" description="Helical" evidence="1">
    <location>
        <begin position="133"/>
        <end position="152"/>
    </location>
</feature>
<sequence length="176" mass="19671">MDIVLEVFDTFVFDYLYACALPLSAPSSDIISNVFKGVNSTTASTIAQVSGVGNGFVYSPATKYFSLEPFEYAYQSSLPRDNGFRQVLSLFLITWVFGLVLYFTVASLSYVFVFDKTAFNHPKYLKNQISLEIGQAMSSMPVMAILTAPIFLTEVKGYSKIYDTIEEAPFPMYNIL</sequence>
<reference evidence="3" key="1">
    <citation type="journal article" date="2012" name="MBio">
        <title>Comparative genome analysis of Trichophyton rubrum and related dermatophytes reveals candidate genes involved in infection.</title>
        <authorList>
            <person name="Martinez D.A."/>
            <person name="Oliver B.G."/>
            <person name="Graeser Y."/>
            <person name="Goldberg J.M."/>
            <person name="Li W."/>
            <person name="Martinez-Rossi N.M."/>
            <person name="Monod M."/>
            <person name="Shelest E."/>
            <person name="Barton R.C."/>
            <person name="Birch E."/>
            <person name="Brakhage A.A."/>
            <person name="Chen Z."/>
            <person name="Gurr S.J."/>
            <person name="Heiman D."/>
            <person name="Heitman J."/>
            <person name="Kosti I."/>
            <person name="Rossi A."/>
            <person name="Saif S."/>
            <person name="Samalova M."/>
            <person name="Saunders C.W."/>
            <person name="Shea T."/>
            <person name="Summerbell R.C."/>
            <person name="Xu J."/>
            <person name="Young S."/>
            <person name="Zeng Q."/>
            <person name="Birren B.W."/>
            <person name="Cuomo C.A."/>
            <person name="White T.C."/>
        </authorList>
    </citation>
    <scope>NUCLEOTIDE SEQUENCE [LARGE SCALE GENOMIC DNA]</scope>
    <source>
        <strain evidence="3">ATCC MYA-4606 / CBS 127.97</strain>
    </source>
</reference>
<evidence type="ECO:0000313" key="3">
    <source>
        <dbReference type="Proteomes" id="UP000009169"/>
    </source>
</evidence>
<evidence type="ECO:0000256" key="1">
    <source>
        <dbReference type="SAM" id="Phobius"/>
    </source>
</evidence>
<dbReference type="Proteomes" id="UP000009169">
    <property type="component" value="Unassembled WGS sequence"/>
</dbReference>
<feature type="transmembrane region" description="Helical" evidence="1">
    <location>
        <begin position="87"/>
        <end position="113"/>
    </location>
</feature>
<organism evidence="2 3">
    <name type="scientific">Trichophyton equinum (strain ATCC MYA-4606 / CBS 127.97)</name>
    <name type="common">Horse ringworm fungus</name>
    <dbReference type="NCBI Taxonomy" id="559882"/>
    <lineage>
        <taxon>Eukaryota</taxon>
        <taxon>Fungi</taxon>
        <taxon>Dikarya</taxon>
        <taxon>Ascomycota</taxon>
        <taxon>Pezizomycotina</taxon>
        <taxon>Eurotiomycetes</taxon>
        <taxon>Eurotiomycetidae</taxon>
        <taxon>Onygenales</taxon>
        <taxon>Arthrodermataceae</taxon>
        <taxon>Trichophyton</taxon>
    </lineage>
</organism>
<dbReference type="AlphaFoldDB" id="F2PUZ8"/>
<name>F2PUZ8_TRIEC</name>
<keyword evidence="3" id="KW-1185">Reference proteome</keyword>
<proteinExistence type="predicted"/>
<evidence type="ECO:0000313" key="2">
    <source>
        <dbReference type="EMBL" id="EGE05716.1"/>
    </source>
</evidence>
<keyword evidence="1" id="KW-0472">Membrane</keyword>
<dbReference type="VEuPathDB" id="FungiDB:TEQG_04724"/>
<keyword evidence="1" id="KW-1133">Transmembrane helix</keyword>
<protein>
    <submittedName>
        <fullName evidence="2">C-5 sterol desaturase</fullName>
    </submittedName>
</protein>
<keyword evidence="1" id="KW-0812">Transmembrane</keyword>